<dbReference type="SUPFAM" id="SSF52440">
    <property type="entry name" value="PreATP-grasp domain"/>
    <property type="match status" value="1"/>
</dbReference>
<dbReference type="InterPro" id="IPR020561">
    <property type="entry name" value="PRibGlycinamid_synth_ATP-grasp"/>
</dbReference>
<dbReference type="EMBL" id="DNZF01000221">
    <property type="protein sequence ID" value="HBK54298.1"/>
    <property type="molecule type" value="Genomic_DNA"/>
</dbReference>
<gene>
    <name evidence="10" type="primary">purD</name>
    <name evidence="10" type="ORF">DDZ44_10210</name>
</gene>
<keyword evidence="5" id="KW-0658">Purine biosynthesis</keyword>
<name>A0A354YY76_9FIRM</name>
<dbReference type="InterPro" id="IPR013815">
    <property type="entry name" value="ATP_grasp_subdomain_1"/>
</dbReference>
<dbReference type="InterPro" id="IPR016185">
    <property type="entry name" value="PreATP-grasp_dom_sf"/>
</dbReference>
<feature type="non-terminal residue" evidence="10">
    <location>
        <position position="231"/>
    </location>
</feature>
<dbReference type="Pfam" id="PF02844">
    <property type="entry name" value="GARS_N"/>
    <property type="match status" value="1"/>
</dbReference>
<keyword evidence="4 8" id="KW-0547">Nucleotide-binding</keyword>
<evidence type="ECO:0000256" key="8">
    <source>
        <dbReference type="PROSITE-ProRule" id="PRU00409"/>
    </source>
</evidence>
<evidence type="ECO:0000313" key="11">
    <source>
        <dbReference type="Proteomes" id="UP000263273"/>
    </source>
</evidence>
<dbReference type="GO" id="GO:0006164">
    <property type="term" value="P:purine nucleotide biosynthetic process"/>
    <property type="evidence" value="ECO:0007669"/>
    <property type="project" value="UniProtKB-KW"/>
</dbReference>
<comment type="cofactor">
    <cofactor evidence="1">
        <name>Mn(2+)</name>
        <dbReference type="ChEBI" id="CHEBI:29035"/>
    </cofactor>
</comment>
<evidence type="ECO:0000256" key="2">
    <source>
        <dbReference type="ARBA" id="ARBA00022598"/>
    </source>
</evidence>
<dbReference type="Pfam" id="PF01071">
    <property type="entry name" value="GARS_A"/>
    <property type="match status" value="1"/>
</dbReference>
<dbReference type="GO" id="GO:0046872">
    <property type="term" value="F:metal ion binding"/>
    <property type="evidence" value="ECO:0007669"/>
    <property type="project" value="UniProtKB-KW"/>
</dbReference>
<dbReference type="SUPFAM" id="SSF56059">
    <property type="entry name" value="Glutathione synthetase ATP-binding domain-like"/>
    <property type="match status" value="1"/>
</dbReference>
<keyword evidence="7" id="KW-0464">Manganese</keyword>
<reference evidence="10 11" key="1">
    <citation type="journal article" date="2018" name="Nat. Biotechnol.">
        <title>A standardized bacterial taxonomy based on genome phylogeny substantially revises the tree of life.</title>
        <authorList>
            <person name="Parks D.H."/>
            <person name="Chuvochina M."/>
            <person name="Waite D.W."/>
            <person name="Rinke C."/>
            <person name="Skarshewski A."/>
            <person name="Chaumeil P.A."/>
            <person name="Hugenholtz P."/>
        </authorList>
    </citation>
    <scope>NUCLEOTIDE SEQUENCE [LARGE SCALE GENOMIC DNA]</scope>
    <source>
        <strain evidence="10">UBA10948</strain>
    </source>
</reference>
<comment type="caution">
    <text evidence="10">The sequence shown here is derived from an EMBL/GenBank/DDBJ whole genome shotgun (WGS) entry which is preliminary data.</text>
</comment>
<accession>A0A354YY76</accession>
<evidence type="ECO:0000259" key="9">
    <source>
        <dbReference type="PROSITE" id="PS50975"/>
    </source>
</evidence>
<dbReference type="FunFam" id="3.40.50.20:FF:000006">
    <property type="entry name" value="Phosphoribosylamine--glycine ligase, chloroplastic"/>
    <property type="match status" value="1"/>
</dbReference>
<dbReference type="Proteomes" id="UP000263273">
    <property type="component" value="Unassembled WGS sequence"/>
</dbReference>
<feature type="domain" description="ATP-grasp" evidence="9">
    <location>
        <begin position="109"/>
        <end position="197"/>
    </location>
</feature>
<dbReference type="PANTHER" id="PTHR43472">
    <property type="entry name" value="PHOSPHORIBOSYLAMINE--GLYCINE LIGASE"/>
    <property type="match status" value="1"/>
</dbReference>
<dbReference type="PANTHER" id="PTHR43472:SF1">
    <property type="entry name" value="PHOSPHORIBOSYLAMINE--GLYCINE LIGASE, CHLOROPLASTIC"/>
    <property type="match status" value="1"/>
</dbReference>
<dbReference type="AlphaFoldDB" id="A0A354YY76"/>
<evidence type="ECO:0000256" key="6">
    <source>
        <dbReference type="ARBA" id="ARBA00022840"/>
    </source>
</evidence>
<organism evidence="10 11">
    <name type="scientific">Syntrophomonas wolfei</name>
    <dbReference type="NCBI Taxonomy" id="863"/>
    <lineage>
        <taxon>Bacteria</taxon>
        <taxon>Bacillati</taxon>
        <taxon>Bacillota</taxon>
        <taxon>Clostridia</taxon>
        <taxon>Eubacteriales</taxon>
        <taxon>Syntrophomonadaceae</taxon>
        <taxon>Syntrophomonas</taxon>
    </lineage>
</organism>
<dbReference type="Gene3D" id="3.40.50.20">
    <property type="match status" value="1"/>
</dbReference>
<dbReference type="PROSITE" id="PS50975">
    <property type="entry name" value="ATP_GRASP"/>
    <property type="match status" value="1"/>
</dbReference>
<dbReference type="NCBIfam" id="TIGR00877">
    <property type="entry name" value="purD"/>
    <property type="match status" value="1"/>
</dbReference>
<keyword evidence="3" id="KW-0479">Metal-binding</keyword>
<dbReference type="Gene3D" id="3.30.1490.20">
    <property type="entry name" value="ATP-grasp fold, A domain"/>
    <property type="match status" value="1"/>
</dbReference>
<protein>
    <submittedName>
        <fullName evidence="10">Phosphoribosylamine--glycine ligase</fullName>
    </submittedName>
</protein>
<dbReference type="GO" id="GO:0005524">
    <property type="term" value="F:ATP binding"/>
    <property type="evidence" value="ECO:0007669"/>
    <property type="project" value="UniProtKB-UniRule"/>
</dbReference>
<dbReference type="STRING" id="378794.GCA_001570625_01572"/>
<evidence type="ECO:0000256" key="5">
    <source>
        <dbReference type="ARBA" id="ARBA00022755"/>
    </source>
</evidence>
<evidence type="ECO:0000313" key="10">
    <source>
        <dbReference type="EMBL" id="HBK54298.1"/>
    </source>
</evidence>
<evidence type="ECO:0000256" key="4">
    <source>
        <dbReference type="ARBA" id="ARBA00022741"/>
    </source>
</evidence>
<evidence type="ECO:0000256" key="3">
    <source>
        <dbReference type="ARBA" id="ARBA00022723"/>
    </source>
</evidence>
<dbReference type="GO" id="GO:0009113">
    <property type="term" value="P:purine nucleobase biosynthetic process"/>
    <property type="evidence" value="ECO:0007669"/>
    <property type="project" value="InterPro"/>
</dbReference>
<proteinExistence type="predicted"/>
<dbReference type="SMART" id="SM01209">
    <property type="entry name" value="GARS_A"/>
    <property type="match status" value="1"/>
</dbReference>
<dbReference type="InterPro" id="IPR020562">
    <property type="entry name" value="PRibGlycinamide_synth_N"/>
</dbReference>
<evidence type="ECO:0000256" key="7">
    <source>
        <dbReference type="ARBA" id="ARBA00023211"/>
    </source>
</evidence>
<keyword evidence="2 10" id="KW-0436">Ligase</keyword>
<evidence type="ECO:0000256" key="1">
    <source>
        <dbReference type="ARBA" id="ARBA00001936"/>
    </source>
</evidence>
<dbReference type="GO" id="GO:0004637">
    <property type="term" value="F:phosphoribosylamine-glycine ligase activity"/>
    <property type="evidence" value="ECO:0007669"/>
    <property type="project" value="InterPro"/>
</dbReference>
<dbReference type="InterPro" id="IPR011761">
    <property type="entry name" value="ATP-grasp"/>
</dbReference>
<keyword evidence="6 8" id="KW-0067">ATP-binding</keyword>
<dbReference type="Gene3D" id="3.30.470.20">
    <property type="entry name" value="ATP-grasp fold, B domain"/>
    <property type="match status" value="1"/>
</dbReference>
<dbReference type="InterPro" id="IPR000115">
    <property type="entry name" value="PRibGlycinamide_synth"/>
</dbReference>
<sequence>MGKKLLLIGQGGREHALAWKLAQSPEIEALYVAPGNPGIAAIAECISIGVNEIESLLEFARSQRIDLTVVGPEAPLMEGIADRFREAGLKIFGPTTAASRLEGSKVFAKKLLKKYGIPTADYTVCERLDMAYASARTYTEQGKAVVIKADGLAAGKGVTVAANWEEASQAIDSMMKDKSFGQAGERLLVEECLLGEEVSFFAICDGKDYISLLAAQDHKRVFDNDQGPNTG</sequence>